<keyword evidence="2" id="KW-1185">Reference proteome</keyword>
<evidence type="ECO:0008006" key="3">
    <source>
        <dbReference type="Google" id="ProtNLM"/>
    </source>
</evidence>
<reference evidence="1 2" key="1">
    <citation type="submission" date="2021-03" db="EMBL/GenBank/DDBJ databases">
        <title>Genomic Encyclopedia of Type Strains, Phase IV (KMG-IV): sequencing the most valuable type-strain genomes for metagenomic binning, comparative biology and taxonomic classification.</title>
        <authorList>
            <person name="Goeker M."/>
        </authorList>
    </citation>
    <scope>NUCLEOTIDE SEQUENCE [LARGE SCALE GENOMIC DNA]</scope>
    <source>
        <strain evidence="1 2">DSM 14349</strain>
    </source>
</reference>
<dbReference type="Pfam" id="PF20119">
    <property type="entry name" value="DUF6509"/>
    <property type="match status" value="1"/>
</dbReference>
<sequence length="94" mass="11124">MLTITEYSVELVKDPFGILTGERYEFLLDIAVDEEDELYSEQGVYIRAIYGITPEQEGIIKYELYERNSRKYLDFELEDDELAELEVFCKNHLT</sequence>
<evidence type="ECO:0000313" key="2">
    <source>
        <dbReference type="Proteomes" id="UP001519272"/>
    </source>
</evidence>
<dbReference type="EMBL" id="JAGGKG010000002">
    <property type="protein sequence ID" value="MBP1904032.1"/>
    <property type="molecule type" value="Genomic_DNA"/>
</dbReference>
<dbReference type="InterPro" id="IPR045424">
    <property type="entry name" value="DUF6509"/>
</dbReference>
<dbReference type="Proteomes" id="UP001519272">
    <property type="component" value="Unassembled WGS sequence"/>
</dbReference>
<gene>
    <name evidence="1" type="ORF">J2Z32_000649</name>
</gene>
<dbReference type="RefSeq" id="WP_210087711.1">
    <property type="nucleotide sequence ID" value="NZ_JAGGKG010000002.1"/>
</dbReference>
<proteinExistence type="predicted"/>
<name>A0ABS4FN74_9BACL</name>
<organism evidence="1 2">
    <name type="scientific">Paenibacillus turicensis</name>
    <dbReference type="NCBI Taxonomy" id="160487"/>
    <lineage>
        <taxon>Bacteria</taxon>
        <taxon>Bacillati</taxon>
        <taxon>Bacillota</taxon>
        <taxon>Bacilli</taxon>
        <taxon>Bacillales</taxon>
        <taxon>Paenibacillaceae</taxon>
        <taxon>Paenibacillus</taxon>
    </lineage>
</organism>
<protein>
    <recommendedName>
        <fullName evidence="3">Pullulanase</fullName>
    </recommendedName>
</protein>
<accession>A0ABS4FN74</accession>
<comment type="caution">
    <text evidence="1">The sequence shown here is derived from an EMBL/GenBank/DDBJ whole genome shotgun (WGS) entry which is preliminary data.</text>
</comment>
<evidence type="ECO:0000313" key="1">
    <source>
        <dbReference type="EMBL" id="MBP1904032.1"/>
    </source>
</evidence>